<proteinExistence type="inferred from homology"/>
<dbReference type="InterPro" id="IPR050300">
    <property type="entry name" value="GDXG_lipolytic_enzyme"/>
</dbReference>
<name>A0A327YF05_9RHOB</name>
<dbReference type="PANTHER" id="PTHR48081:SF30">
    <property type="entry name" value="ACETYL-HYDROLASE LIPR-RELATED"/>
    <property type="match status" value="1"/>
</dbReference>
<gene>
    <name evidence="4" type="ORF">ATI53_10082</name>
</gene>
<dbReference type="PANTHER" id="PTHR48081">
    <property type="entry name" value="AB HYDROLASE SUPERFAMILY PROTEIN C4A8.06C"/>
    <property type="match status" value="1"/>
</dbReference>
<dbReference type="EMBL" id="QLMG01000008">
    <property type="protein sequence ID" value="RAK19620.1"/>
    <property type="molecule type" value="Genomic_DNA"/>
</dbReference>
<dbReference type="RefSeq" id="WP_111549959.1">
    <property type="nucleotide sequence ID" value="NZ_LIGK01000008.1"/>
</dbReference>
<evidence type="ECO:0000256" key="1">
    <source>
        <dbReference type="ARBA" id="ARBA00010515"/>
    </source>
</evidence>
<dbReference type="InterPro" id="IPR002168">
    <property type="entry name" value="Lipase_GDXG_HIS_AS"/>
</dbReference>
<dbReference type="GO" id="GO:0004806">
    <property type="term" value="F:triacylglycerol lipase activity"/>
    <property type="evidence" value="ECO:0007669"/>
    <property type="project" value="TreeGrafter"/>
</dbReference>
<comment type="caution">
    <text evidence="4">The sequence shown here is derived from an EMBL/GenBank/DDBJ whole genome shotgun (WGS) entry which is preliminary data.</text>
</comment>
<protein>
    <submittedName>
        <fullName evidence="4">Acetyl esterase/lipase</fullName>
    </submittedName>
</protein>
<accession>A0A327YF05</accession>
<dbReference type="Pfam" id="PF07859">
    <property type="entry name" value="Abhydrolase_3"/>
    <property type="match status" value="1"/>
</dbReference>
<evidence type="ECO:0000313" key="4">
    <source>
        <dbReference type="EMBL" id="RAK19620.1"/>
    </source>
</evidence>
<keyword evidence="2" id="KW-0378">Hydrolase</keyword>
<dbReference type="OrthoDB" id="9806180at2"/>
<dbReference type="Proteomes" id="UP000249165">
    <property type="component" value="Unassembled WGS sequence"/>
</dbReference>
<evidence type="ECO:0000256" key="2">
    <source>
        <dbReference type="ARBA" id="ARBA00022801"/>
    </source>
</evidence>
<evidence type="ECO:0000259" key="3">
    <source>
        <dbReference type="Pfam" id="PF07859"/>
    </source>
</evidence>
<dbReference type="AlphaFoldDB" id="A0A327YF05"/>
<evidence type="ECO:0000313" key="5">
    <source>
        <dbReference type="Proteomes" id="UP000249165"/>
    </source>
</evidence>
<dbReference type="InterPro" id="IPR013094">
    <property type="entry name" value="AB_hydrolase_3"/>
</dbReference>
<dbReference type="SUPFAM" id="SSF53474">
    <property type="entry name" value="alpha/beta-Hydrolases"/>
    <property type="match status" value="1"/>
</dbReference>
<sequence length="277" mass="28652">MTHRPRTETALRTHIDSIAMNGDIPARRAGFARLAGPQPGAERVDMGGVPCLAVGDGPVLLWLHGGGYVVGSAQTHLTLAHALAAGGVRVVLPEYRLAPEHVWPAMLDDALAVRDALGPRPVVVGGDSAGGHLALAIARRRACAGVALISPNTDRTGRSATRGRTGDAMNDDATDAWLAAIAMPDMPPDDPDLSPLLADLAGLAPLHIELAGAEMLLDDGLLLARAAALQGVQTHLHVTPGLFHLFALWPDAVPEGAAALARIARFATRCSARGGST</sequence>
<dbReference type="InterPro" id="IPR029058">
    <property type="entry name" value="AB_hydrolase_fold"/>
</dbReference>
<organism evidence="4 5">
    <name type="scientific">Salipiger aestuarii</name>
    <dbReference type="NCBI Taxonomy" id="568098"/>
    <lineage>
        <taxon>Bacteria</taxon>
        <taxon>Pseudomonadati</taxon>
        <taxon>Pseudomonadota</taxon>
        <taxon>Alphaproteobacteria</taxon>
        <taxon>Rhodobacterales</taxon>
        <taxon>Roseobacteraceae</taxon>
        <taxon>Salipiger</taxon>
    </lineage>
</organism>
<reference evidence="4 5" key="1">
    <citation type="submission" date="2018-06" db="EMBL/GenBank/DDBJ databases">
        <title>Genomic Encyclopedia of Archaeal and Bacterial Type Strains, Phase II (KMG-II): from individual species to whole genera.</title>
        <authorList>
            <person name="Goeker M."/>
        </authorList>
    </citation>
    <scope>NUCLEOTIDE SEQUENCE [LARGE SCALE GENOMIC DNA]</scope>
    <source>
        <strain evidence="4 5">DSM 22011</strain>
    </source>
</reference>
<keyword evidence="5" id="KW-1185">Reference proteome</keyword>
<comment type="similarity">
    <text evidence="1">Belongs to the 'GDXG' lipolytic enzyme family.</text>
</comment>
<feature type="domain" description="Alpha/beta hydrolase fold-3" evidence="3">
    <location>
        <begin position="60"/>
        <end position="247"/>
    </location>
</feature>
<dbReference type="PROSITE" id="PS01173">
    <property type="entry name" value="LIPASE_GDXG_HIS"/>
    <property type="match status" value="1"/>
</dbReference>
<dbReference type="Gene3D" id="3.40.50.1820">
    <property type="entry name" value="alpha/beta hydrolase"/>
    <property type="match status" value="1"/>
</dbReference>